<keyword evidence="2" id="KW-1133">Transmembrane helix</keyword>
<evidence type="ECO:0000256" key="2">
    <source>
        <dbReference type="SAM" id="Phobius"/>
    </source>
</evidence>
<organism evidence="3 4">
    <name type="scientific">Xyrichtys novacula</name>
    <name type="common">Pearly razorfish</name>
    <name type="synonym">Hemipteronotus novacula</name>
    <dbReference type="NCBI Taxonomy" id="13765"/>
    <lineage>
        <taxon>Eukaryota</taxon>
        <taxon>Metazoa</taxon>
        <taxon>Chordata</taxon>
        <taxon>Craniata</taxon>
        <taxon>Vertebrata</taxon>
        <taxon>Euteleostomi</taxon>
        <taxon>Actinopterygii</taxon>
        <taxon>Neopterygii</taxon>
        <taxon>Teleostei</taxon>
        <taxon>Neoteleostei</taxon>
        <taxon>Acanthomorphata</taxon>
        <taxon>Eupercaria</taxon>
        <taxon>Labriformes</taxon>
        <taxon>Labridae</taxon>
        <taxon>Xyrichtys</taxon>
    </lineage>
</organism>
<keyword evidence="2" id="KW-0472">Membrane</keyword>
<dbReference type="AlphaFoldDB" id="A0AAV1FB86"/>
<proteinExistence type="predicted"/>
<feature type="region of interest" description="Disordered" evidence="1">
    <location>
        <begin position="25"/>
        <end position="52"/>
    </location>
</feature>
<name>A0AAV1FB86_XYRNO</name>
<keyword evidence="2" id="KW-0812">Transmembrane</keyword>
<protein>
    <submittedName>
        <fullName evidence="3">Uncharacterized protein</fullName>
    </submittedName>
</protein>
<sequence length="150" mass="16938">MLRGIYDWRHHIDSTLGTSCRISFSSSNSDDESPDNTPAPDTLRHTSHTRKQSGLGGLGYGLGVAWHHLRPFVPFFLISFMVVALVYLMQAIIYGGPFKDPLFFVKFNERWPRPAPVQQDTPTPTKSFSPVPSSSFEQVLFELHTNNETI</sequence>
<evidence type="ECO:0000313" key="4">
    <source>
        <dbReference type="Proteomes" id="UP001178508"/>
    </source>
</evidence>
<evidence type="ECO:0000256" key="1">
    <source>
        <dbReference type="SAM" id="MobiDB-lite"/>
    </source>
</evidence>
<feature type="transmembrane region" description="Helical" evidence="2">
    <location>
        <begin position="72"/>
        <end position="94"/>
    </location>
</feature>
<reference evidence="3" key="1">
    <citation type="submission" date="2023-08" db="EMBL/GenBank/DDBJ databases">
        <authorList>
            <person name="Alioto T."/>
            <person name="Alioto T."/>
            <person name="Gomez Garrido J."/>
        </authorList>
    </citation>
    <scope>NUCLEOTIDE SEQUENCE</scope>
</reference>
<gene>
    <name evidence="3" type="ORF">XNOV1_A031703</name>
</gene>
<accession>A0AAV1FB86</accession>
<keyword evidence="4" id="KW-1185">Reference proteome</keyword>
<dbReference type="Proteomes" id="UP001178508">
    <property type="component" value="Chromosome 6"/>
</dbReference>
<dbReference type="EMBL" id="OY660869">
    <property type="protein sequence ID" value="CAJ1058642.1"/>
    <property type="molecule type" value="Genomic_DNA"/>
</dbReference>
<evidence type="ECO:0000313" key="3">
    <source>
        <dbReference type="EMBL" id="CAJ1058642.1"/>
    </source>
</evidence>